<protein>
    <recommendedName>
        <fullName evidence="4">Extracellular solute-binding protein</fullName>
    </recommendedName>
</protein>
<evidence type="ECO:0008006" key="4">
    <source>
        <dbReference type="Google" id="ProtNLM"/>
    </source>
</evidence>
<evidence type="ECO:0000256" key="1">
    <source>
        <dbReference type="SAM" id="MobiDB-lite"/>
    </source>
</evidence>
<name>A0A2R7Z2C6_9ACTN</name>
<comment type="caution">
    <text evidence="2">The sequence shown here is derived from an EMBL/GenBank/DDBJ whole genome shotgun (WGS) entry which is preliminary data.</text>
</comment>
<feature type="region of interest" description="Disordered" evidence="1">
    <location>
        <begin position="1"/>
        <end position="23"/>
    </location>
</feature>
<dbReference type="EMBL" id="PYXZ01000001">
    <property type="protein sequence ID" value="PUA82396.1"/>
    <property type="molecule type" value="Genomic_DNA"/>
</dbReference>
<dbReference type="PANTHER" id="PTHR43649">
    <property type="entry name" value="ARABINOSE-BINDING PROTEIN-RELATED"/>
    <property type="match status" value="1"/>
</dbReference>
<dbReference type="Pfam" id="PF13416">
    <property type="entry name" value="SBP_bac_8"/>
    <property type="match status" value="1"/>
</dbReference>
<feature type="region of interest" description="Disordered" evidence="1">
    <location>
        <begin position="465"/>
        <end position="490"/>
    </location>
</feature>
<feature type="compositionally biased region" description="Acidic residues" evidence="1">
    <location>
        <begin position="14"/>
        <end position="23"/>
    </location>
</feature>
<proteinExistence type="predicted"/>
<dbReference type="Proteomes" id="UP000244867">
    <property type="component" value="Unassembled WGS sequence"/>
</dbReference>
<dbReference type="PANTHER" id="PTHR43649:SF12">
    <property type="entry name" value="DIACETYLCHITOBIOSE BINDING PROTEIN DASA"/>
    <property type="match status" value="1"/>
</dbReference>
<feature type="compositionally biased region" description="Low complexity" evidence="1">
    <location>
        <begin position="53"/>
        <end position="62"/>
    </location>
</feature>
<sequence>MPRPTGRWTGGLGESDELDEEAGEMTRRLIAMTSALVLSLGLAACSEDDEPSTDPTPSPSSSATTKPGEEQRMLTFGAFGEPEELDAFQQVVDSFNATSQSRRVKLVTWPTHEEALAAVLAGDGPDVFLTARRDLLQIADSTSTRPVSQLLDERGVDFGDRYSRDALEAFSYDDDLQCMPYSVSPMVMYYNDEAVDFAKMERRGLDVPLDSDGVRSDRWTIAEFAAALQFATRRGTIDGVWIDPTLRGLAPFIYSGGGQVLNDDDEPTSLDFSSDDSRSALDQTLAILRDPLLTPSADEMRSATALQLFKRGKLAMIAGFRDLVPELRADEDLSFDTISMPVIDSPATVGDIDGLCLSADSEHVNDAADFLAYAVSDAALEIVTRTGYIVPANTEVAASEAFLWPGREPAHATVFNSAIRGMVIPPLLATGPELEETVGPLLSALVTSPGVLDLEAATEEIDTASKAILDPESVTESPTEPPAPTESPSE</sequence>
<dbReference type="SUPFAM" id="SSF53850">
    <property type="entry name" value="Periplasmic binding protein-like II"/>
    <property type="match status" value="1"/>
</dbReference>
<dbReference type="InterPro" id="IPR050490">
    <property type="entry name" value="Bact_solute-bd_prot1"/>
</dbReference>
<feature type="region of interest" description="Disordered" evidence="1">
    <location>
        <begin position="45"/>
        <end position="70"/>
    </location>
</feature>
<dbReference type="InterPro" id="IPR006059">
    <property type="entry name" value="SBP"/>
</dbReference>
<accession>A0A2R7Z2C6</accession>
<dbReference type="AlphaFoldDB" id="A0A2R7Z2C6"/>
<gene>
    <name evidence="2" type="ORF">C7S10_01205</name>
</gene>
<organism evidence="2 3">
    <name type="scientific">Nocardioides currus</name>
    <dbReference type="NCBI Taxonomy" id="2133958"/>
    <lineage>
        <taxon>Bacteria</taxon>
        <taxon>Bacillati</taxon>
        <taxon>Actinomycetota</taxon>
        <taxon>Actinomycetes</taxon>
        <taxon>Propionibacteriales</taxon>
        <taxon>Nocardioidaceae</taxon>
        <taxon>Nocardioides</taxon>
    </lineage>
</organism>
<keyword evidence="3" id="KW-1185">Reference proteome</keyword>
<evidence type="ECO:0000313" key="2">
    <source>
        <dbReference type="EMBL" id="PUA82396.1"/>
    </source>
</evidence>
<dbReference type="Gene3D" id="3.40.190.10">
    <property type="entry name" value="Periplasmic binding protein-like II"/>
    <property type="match status" value="1"/>
</dbReference>
<feature type="compositionally biased region" description="Pro residues" evidence="1">
    <location>
        <begin position="479"/>
        <end position="490"/>
    </location>
</feature>
<evidence type="ECO:0000313" key="3">
    <source>
        <dbReference type="Proteomes" id="UP000244867"/>
    </source>
</evidence>
<reference evidence="2 3" key="1">
    <citation type="submission" date="2018-03" db="EMBL/GenBank/DDBJ databases">
        <authorList>
            <person name="Keele B.F."/>
        </authorList>
    </citation>
    <scope>NUCLEOTIDE SEQUENCE [LARGE SCALE GENOMIC DNA]</scope>
    <source>
        <strain evidence="2 3">IB-3</strain>
    </source>
</reference>